<reference evidence="2 3" key="1">
    <citation type="submission" date="2018-11" db="EMBL/GenBank/DDBJ databases">
        <authorList>
            <consortium name="Pathogen Informatics"/>
        </authorList>
    </citation>
    <scope>NUCLEOTIDE SEQUENCE [LARGE SCALE GENOMIC DNA]</scope>
</reference>
<dbReference type="OrthoDB" id="5986054at2759"/>
<organism evidence="2 3">
    <name type="scientific">Strongylus vulgaris</name>
    <name type="common">Blood worm</name>
    <dbReference type="NCBI Taxonomy" id="40348"/>
    <lineage>
        <taxon>Eukaryota</taxon>
        <taxon>Metazoa</taxon>
        <taxon>Ecdysozoa</taxon>
        <taxon>Nematoda</taxon>
        <taxon>Chromadorea</taxon>
        <taxon>Rhabditida</taxon>
        <taxon>Rhabditina</taxon>
        <taxon>Rhabditomorpha</taxon>
        <taxon>Strongyloidea</taxon>
        <taxon>Strongylidae</taxon>
        <taxon>Strongylus</taxon>
    </lineage>
</organism>
<accession>A0A3P7JEU1</accession>
<evidence type="ECO:0000313" key="3">
    <source>
        <dbReference type="Proteomes" id="UP000270094"/>
    </source>
</evidence>
<evidence type="ECO:0000313" key="2">
    <source>
        <dbReference type="EMBL" id="VDM81866.1"/>
    </source>
</evidence>
<proteinExistence type="predicted"/>
<keyword evidence="1" id="KW-0472">Membrane</keyword>
<protein>
    <submittedName>
        <fullName evidence="2">Uncharacterized protein</fullName>
    </submittedName>
</protein>
<dbReference type="AlphaFoldDB" id="A0A3P7JEU1"/>
<dbReference type="EMBL" id="UYYB01114926">
    <property type="protein sequence ID" value="VDM81866.1"/>
    <property type="molecule type" value="Genomic_DNA"/>
</dbReference>
<keyword evidence="1" id="KW-0812">Transmembrane</keyword>
<keyword evidence="3" id="KW-1185">Reference proteome</keyword>
<dbReference type="Proteomes" id="UP000270094">
    <property type="component" value="Unassembled WGS sequence"/>
</dbReference>
<evidence type="ECO:0000256" key="1">
    <source>
        <dbReference type="SAM" id="Phobius"/>
    </source>
</evidence>
<sequence length="104" mass="11674">MRCDLYAVTLSIMAGVTASPISDLIERTIVDENSILSIPSPAGAHEMLDIVERRTSFSKGGDDKGENGFHLFLFEHMVYFIVAFMIRRFGRRNGSREITQHAVL</sequence>
<feature type="transmembrane region" description="Helical" evidence="1">
    <location>
        <begin position="68"/>
        <end position="86"/>
    </location>
</feature>
<gene>
    <name evidence="2" type="ORF">SVUK_LOCUS16864</name>
</gene>
<name>A0A3P7JEU1_STRVU</name>
<keyword evidence="1" id="KW-1133">Transmembrane helix</keyword>